<gene>
    <name evidence="1" type="ORF">METZ01_LOCUS184867</name>
</gene>
<organism evidence="1">
    <name type="scientific">marine metagenome</name>
    <dbReference type="NCBI Taxonomy" id="408172"/>
    <lineage>
        <taxon>unclassified sequences</taxon>
        <taxon>metagenomes</taxon>
        <taxon>ecological metagenomes</taxon>
    </lineage>
</organism>
<proteinExistence type="predicted"/>
<name>A0A382D357_9ZZZZ</name>
<reference evidence="1" key="1">
    <citation type="submission" date="2018-05" db="EMBL/GenBank/DDBJ databases">
        <authorList>
            <person name="Lanie J.A."/>
            <person name="Ng W.-L."/>
            <person name="Kazmierczak K.M."/>
            <person name="Andrzejewski T.M."/>
            <person name="Davidsen T.M."/>
            <person name="Wayne K.J."/>
            <person name="Tettelin H."/>
            <person name="Glass J.I."/>
            <person name="Rusch D."/>
            <person name="Podicherti R."/>
            <person name="Tsui H.-C.T."/>
            <person name="Winkler M.E."/>
        </authorList>
    </citation>
    <scope>NUCLEOTIDE SEQUENCE</scope>
</reference>
<dbReference type="AlphaFoldDB" id="A0A382D357"/>
<protein>
    <submittedName>
        <fullName evidence="1">Uncharacterized protein</fullName>
    </submittedName>
</protein>
<accession>A0A382D357</accession>
<sequence>MTAYPALLVVQTLLQINQPVKE</sequence>
<evidence type="ECO:0000313" key="1">
    <source>
        <dbReference type="EMBL" id="SVB32013.1"/>
    </source>
</evidence>
<dbReference type="EMBL" id="UINC01037075">
    <property type="protein sequence ID" value="SVB32013.1"/>
    <property type="molecule type" value="Genomic_DNA"/>
</dbReference>